<organism evidence="1 2">
    <name type="scientific">Streptomyces fildesensis</name>
    <dbReference type="NCBI Taxonomy" id="375757"/>
    <lineage>
        <taxon>Bacteria</taxon>
        <taxon>Bacillati</taxon>
        <taxon>Actinomycetota</taxon>
        <taxon>Actinomycetes</taxon>
        <taxon>Kitasatosporales</taxon>
        <taxon>Streptomycetaceae</taxon>
        <taxon>Streptomyces</taxon>
    </lineage>
</organism>
<dbReference type="Proteomes" id="UP001614394">
    <property type="component" value="Unassembled WGS sequence"/>
</dbReference>
<protein>
    <submittedName>
        <fullName evidence="1">Uncharacterized protein</fullName>
    </submittedName>
</protein>
<evidence type="ECO:0000313" key="1">
    <source>
        <dbReference type="EMBL" id="MFI9105416.1"/>
    </source>
</evidence>
<proteinExistence type="predicted"/>
<gene>
    <name evidence="1" type="ORF">ACIGXA_33385</name>
</gene>
<accession>A0ABW8CJ62</accession>
<keyword evidence="2" id="KW-1185">Reference proteome</keyword>
<evidence type="ECO:0000313" key="2">
    <source>
        <dbReference type="Proteomes" id="UP001614394"/>
    </source>
</evidence>
<reference evidence="1 2" key="1">
    <citation type="submission" date="2024-10" db="EMBL/GenBank/DDBJ databases">
        <title>The Natural Products Discovery Center: Release of the First 8490 Sequenced Strains for Exploring Actinobacteria Biosynthetic Diversity.</title>
        <authorList>
            <person name="Kalkreuter E."/>
            <person name="Kautsar S.A."/>
            <person name="Yang D."/>
            <person name="Bader C.D."/>
            <person name="Teijaro C.N."/>
            <person name="Fluegel L."/>
            <person name="Davis C.M."/>
            <person name="Simpson J.R."/>
            <person name="Lauterbach L."/>
            <person name="Steele A.D."/>
            <person name="Gui C."/>
            <person name="Meng S."/>
            <person name="Li G."/>
            <person name="Viehrig K."/>
            <person name="Ye F."/>
            <person name="Su P."/>
            <person name="Kiefer A.F."/>
            <person name="Nichols A."/>
            <person name="Cepeda A.J."/>
            <person name="Yan W."/>
            <person name="Fan B."/>
            <person name="Jiang Y."/>
            <person name="Adhikari A."/>
            <person name="Zheng C.-J."/>
            <person name="Schuster L."/>
            <person name="Cowan T.M."/>
            <person name="Smanski M.J."/>
            <person name="Chevrette M.G."/>
            <person name="De Carvalho L.P.S."/>
            <person name="Shen B."/>
        </authorList>
    </citation>
    <scope>NUCLEOTIDE SEQUENCE [LARGE SCALE GENOMIC DNA]</scope>
    <source>
        <strain evidence="1 2">NPDC053399</strain>
    </source>
</reference>
<sequence length="211" mass="23784">MSVDPLLEGLEKLWARINPNEDAVQSGLLVDLDPAQRRYEQVECTRLRIGRTLARDLDLTRRLASDVLALLPLDGNLYSQLIFPLVAAVGRRRVLEHLIPAVREGDWPARANASCATYWVRVWSPGKSSAERHIDHVADLWPELWRASLEAFVHCPDLDLRMQLHTAFPLGPEHYPPEAAPLLHQARSIAQDYPERFSRLLTGSTGYGVAI</sequence>
<dbReference type="RefSeq" id="WP_399656101.1">
    <property type="nucleotide sequence ID" value="NZ_JBITYG010000012.1"/>
</dbReference>
<dbReference type="EMBL" id="JBITYG010000012">
    <property type="protein sequence ID" value="MFI9105416.1"/>
    <property type="molecule type" value="Genomic_DNA"/>
</dbReference>
<comment type="caution">
    <text evidence="1">The sequence shown here is derived from an EMBL/GenBank/DDBJ whole genome shotgun (WGS) entry which is preliminary data.</text>
</comment>
<name>A0ABW8CJ62_9ACTN</name>